<dbReference type="InterPro" id="IPR050618">
    <property type="entry name" value="Ubq-SigPath_Reg"/>
</dbReference>
<feature type="region of interest" description="Disordered" evidence="1">
    <location>
        <begin position="466"/>
        <end position="527"/>
    </location>
</feature>
<dbReference type="InterPro" id="IPR043136">
    <property type="entry name" value="B30.2/SPRY_sf"/>
</dbReference>
<feature type="region of interest" description="Disordered" evidence="1">
    <location>
        <begin position="244"/>
        <end position="268"/>
    </location>
</feature>
<dbReference type="Proteomes" id="UP000816034">
    <property type="component" value="Unassembled WGS sequence"/>
</dbReference>
<dbReference type="AlphaFoldDB" id="A0AA88H0K0"/>
<feature type="compositionally biased region" description="Acidic residues" evidence="1">
    <location>
        <begin position="468"/>
        <end position="477"/>
    </location>
</feature>
<dbReference type="GeneID" id="68106494"/>
<organism evidence="2 3">
    <name type="scientific">Naegleria lovaniensis</name>
    <name type="common">Amoeba</name>
    <dbReference type="NCBI Taxonomy" id="51637"/>
    <lineage>
        <taxon>Eukaryota</taxon>
        <taxon>Discoba</taxon>
        <taxon>Heterolobosea</taxon>
        <taxon>Tetramitia</taxon>
        <taxon>Eutetramitia</taxon>
        <taxon>Vahlkampfiidae</taxon>
        <taxon>Naegleria</taxon>
    </lineage>
</organism>
<evidence type="ECO:0000313" key="3">
    <source>
        <dbReference type="Proteomes" id="UP000816034"/>
    </source>
</evidence>
<evidence type="ECO:0008006" key="4">
    <source>
        <dbReference type="Google" id="ProtNLM"/>
    </source>
</evidence>
<dbReference type="InterPro" id="IPR044736">
    <property type="entry name" value="Gid1/RanBPM/SPLA_SPRY"/>
</dbReference>
<evidence type="ECO:0000256" key="1">
    <source>
        <dbReference type="SAM" id="MobiDB-lite"/>
    </source>
</evidence>
<name>A0AA88H0K0_NAELO</name>
<dbReference type="CDD" id="cd12885">
    <property type="entry name" value="SPRY_RanBP_like"/>
    <property type="match status" value="1"/>
</dbReference>
<evidence type="ECO:0000313" key="2">
    <source>
        <dbReference type="EMBL" id="KAG2389481.1"/>
    </source>
</evidence>
<sequence length="527" mass="59933">MQPLSVVTNNNNPLDAEKMMQDDDLEILYGFECITNDVIEHDIIPFVDYHSLITVIPLVSKTWYHMANKVGMWFTIVCKECGIHAENLSNYVTCCKINNIRNRNSTSWDSYLFDEDLYILKRLYYTIRKLFPTKLLTPNEDTSRQFRIPDLITRDPNNPHVLIFNNQRFKENTFGFDLNLMSDKRIPNLLFLPTPKPSLGESTESHDSAPQENTVPDRDISQLVPVYYFEVGTMELDSELKTPTITSPTTPLSSASTFSPNISTQKSRRVFEKKEKRGRNSIGVLHACYQTRRQVGWDECGAGFHSDDGKVFVAEGGSDFDILIKEKKPILGDTLGCGVLANNGQGIAFFTLNGRFMASPFTVKTTKEDMRFGLGFWKNEKVVCNFGQIPFQYNITNVFDDVERYLGDHPVDNLPALSDSGYSYERETVTGLLDRLSTLRLRLNRASEHLNMVSRAVRGMDLSPSWFESDEEFDDNAGSDYQPSESESSQDDEVQEQAQFSDPEEEESSYEEEGQNGGAEMDTGEEE</sequence>
<keyword evidence="3" id="KW-1185">Reference proteome</keyword>
<proteinExistence type="predicted"/>
<dbReference type="EMBL" id="PYSW02000007">
    <property type="protein sequence ID" value="KAG2389481.1"/>
    <property type="molecule type" value="Genomic_DNA"/>
</dbReference>
<reference evidence="2 3" key="1">
    <citation type="journal article" date="2018" name="BMC Genomics">
        <title>The genome of Naegleria lovaniensis, the basis for a comparative approach to unravel pathogenicity factors of the human pathogenic amoeba N. fowleri.</title>
        <authorList>
            <person name="Liechti N."/>
            <person name="Schurch N."/>
            <person name="Bruggmann R."/>
            <person name="Wittwer M."/>
        </authorList>
    </citation>
    <scope>NUCLEOTIDE SEQUENCE [LARGE SCALE GENOMIC DNA]</scope>
    <source>
        <strain evidence="2 3">ATCC 30569</strain>
    </source>
</reference>
<protein>
    <recommendedName>
        <fullName evidence="4">B30.2/SPRY domain-containing protein</fullName>
    </recommendedName>
</protein>
<dbReference type="PANTHER" id="PTHR12864">
    <property type="entry name" value="RAN BINDING PROTEIN 9-RELATED"/>
    <property type="match status" value="1"/>
</dbReference>
<accession>A0AA88H0K0</accession>
<feature type="compositionally biased region" description="Acidic residues" evidence="1">
    <location>
        <begin position="502"/>
        <end position="514"/>
    </location>
</feature>
<gene>
    <name evidence="2" type="ORF">C9374_014041</name>
</gene>
<dbReference type="RefSeq" id="XP_044553473.1">
    <property type="nucleotide sequence ID" value="XM_044689985.1"/>
</dbReference>
<feature type="compositionally biased region" description="Low complexity" evidence="1">
    <location>
        <begin position="244"/>
        <end position="260"/>
    </location>
</feature>
<comment type="caution">
    <text evidence="2">The sequence shown here is derived from an EMBL/GenBank/DDBJ whole genome shotgun (WGS) entry which is preliminary data.</text>
</comment>
<dbReference type="Gene3D" id="2.60.120.920">
    <property type="match status" value="1"/>
</dbReference>